<name>A0A146JZ27_9EUKA</name>
<reference evidence="1" key="1">
    <citation type="submission" date="2015-07" db="EMBL/GenBank/DDBJ databases">
        <title>Adaptation to a free-living lifestyle via gene acquisitions in the diplomonad Trepomonas sp. PC1.</title>
        <authorList>
            <person name="Xu F."/>
            <person name="Jerlstrom-Hultqvist J."/>
            <person name="Kolisko M."/>
            <person name="Simpson A.G.B."/>
            <person name="Roger A.J."/>
            <person name="Svard S.G."/>
            <person name="Andersson J.O."/>
        </authorList>
    </citation>
    <scope>NUCLEOTIDE SEQUENCE</scope>
    <source>
        <strain evidence="1">PC1</strain>
    </source>
</reference>
<proteinExistence type="predicted"/>
<protein>
    <submittedName>
        <fullName evidence="1">Uncharacterized protein</fullName>
    </submittedName>
</protein>
<accession>A0A146JZ27</accession>
<feature type="non-terminal residue" evidence="1">
    <location>
        <position position="1"/>
    </location>
</feature>
<dbReference type="AlphaFoldDB" id="A0A146JZ27"/>
<dbReference type="EMBL" id="GDID01007178">
    <property type="protein sequence ID" value="JAP89428.1"/>
    <property type="molecule type" value="Transcribed_RNA"/>
</dbReference>
<organism evidence="1">
    <name type="scientific">Trepomonas sp. PC1</name>
    <dbReference type="NCBI Taxonomy" id="1076344"/>
    <lineage>
        <taxon>Eukaryota</taxon>
        <taxon>Metamonada</taxon>
        <taxon>Diplomonadida</taxon>
        <taxon>Hexamitidae</taxon>
        <taxon>Hexamitinae</taxon>
        <taxon>Trepomonas</taxon>
    </lineage>
</organism>
<evidence type="ECO:0000313" key="1">
    <source>
        <dbReference type="EMBL" id="JAP89428.1"/>
    </source>
</evidence>
<sequence length="420" mass="49564">PLLELSNDQLKSLSHEVLKANFTKQKITLQQLLQKKLFQLLQFFQTDDIFKACQKDENLFYEVFYLHFDNQIQFSQKQQQIIFDTFLVFQIYDLSLVPFELDRQREIEITFNVSTFFVNNASKTPQQVLKLIQFFNLKNVKYTLPQLAAVNILSQFGQLQRQIALILNPSEFEETFQLEILILQNKLTLSDSFTENIQLLSKLTKISLLEQTLFTNQNVSQMFAVFIKKFSFQNIKLTVKNALVVFGLLTLSDCNKDLNQIFAFLDENLSQEKCEEVFYLISQLFTESDLYDNHKHYTKKAKHFGLYEILIQIAALMKRKARIPMSQTIACYVMQQFQNYIDENVQTISGERLEQILTLQEQTIELCPERYQKMLKINFQSLVKQFYTNPEKIEGFLQVARKFNMHETFLLNLCYHACKS</sequence>
<feature type="non-terminal residue" evidence="1">
    <location>
        <position position="420"/>
    </location>
</feature>
<gene>
    <name evidence="1" type="ORF">TPC1_31077</name>
</gene>